<dbReference type="InterPro" id="IPR001599">
    <property type="entry name" value="Macroglobln_a2"/>
</dbReference>
<dbReference type="Gene3D" id="3.50.4.10">
    <property type="entry name" value="Hepatocyte Growth Factor"/>
    <property type="match status" value="1"/>
</dbReference>
<dbReference type="EMBL" id="CVRL01000039">
    <property type="protein sequence ID" value="CRL12195.1"/>
    <property type="molecule type" value="Genomic_DNA"/>
</dbReference>
<dbReference type="SMART" id="SM01419">
    <property type="entry name" value="Thiol-ester_cl"/>
    <property type="match status" value="1"/>
</dbReference>
<dbReference type="InterPro" id="IPR051802">
    <property type="entry name" value="YfhM-like"/>
</dbReference>
<dbReference type="InterPro" id="IPR041462">
    <property type="entry name" value="Bact_A2M_MG6"/>
</dbReference>
<dbReference type="InterPro" id="IPR011625">
    <property type="entry name" value="A2M_N_BRD"/>
</dbReference>
<feature type="domain" description="Alpha-2-macroglobulin bait region" evidence="6">
    <location>
        <begin position="961"/>
        <end position="1105"/>
    </location>
</feature>
<dbReference type="Pfam" id="PF17962">
    <property type="entry name" value="bMG6"/>
    <property type="match status" value="1"/>
</dbReference>
<dbReference type="InterPro" id="IPR026284">
    <property type="entry name" value="A2MG_proteobact"/>
</dbReference>
<reference evidence="9" key="1">
    <citation type="submission" date="2015-05" db="EMBL/GenBank/DDBJ databases">
        <authorList>
            <person name="Rodrigo-Torres Lidia"/>
            <person name="Arahal R.David."/>
        </authorList>
    </citation>
    <scope>NUCLEOTIDE SEQUENCE [LARGE SCALE GENOMIC DNA]</scope>
    <source>
        <strain evidence="9">CECT 7321</strain>
    </source>
</reference>
<dbReference type="GO" id="GO:0006508">
    <property type="term" value="P:proteolysis"/>
    <property type="evidence" value="ECO:0007669"/>
    <property type="project" value="InterPro"/>
</dbReference>
<dbReference type="Pfam" id="PF21142">
    <property type="entry name" value="A2M_bMG2"/>
    <property type="match status" value="1"/>
</dbReference>
<dbReference type="Gene3D" id="1.50.10.20">
    <property type="match status" value="1"/>
</dbReference>
<sequence length="1826" mass="195758">MRMFLTYLLLFFSFVSASSAVLADSPLPEGRFVLQRDTDHFGADLGPLFDTDMASCARACSGQQACVGFVFNSRSDACFPKSSMTESAPFEGAFSAQLIRAGKAEQRQAEQRQAEQRAAQLTGLDPADFTAARQQAAGLGLRFPAGGATVEDLAAAAAEASPAVALRWIAEAVAISDRGDLWEAYARSLMRQEGKGTALRRTREAALSAALNSYLRAQGDGAQAQALMVAARALEQLERGRAAVSVLRVANDLAPSPRLAERLDKAIAAYGFRVTDSSVESDSAAPRICVTFSEELRKLGVNYDDYVKLPDPRLVADADGRQLCIDGVVHGTRYQLTLRRGLPAATGEVLNKDVTLTHYVRDRSPAVRFSGRSYVLPKGDQVALPVETVNATQLDLRLRRVSDRNLLRTLQEDYFARPLSQWQEEQFTADIAEEIWTGTADVGQELNQAVTTRLPLGEALDGQPVGIYALSAQLPGADPYDTPAATQWFVLTDLGLSSMMGRDGLHVQVQSLSDATPRAGVSVQLVSNANAILGRTVTDEQGYARFAPGLVRGTGAAAPAVVMAEVGPEVDTAGGVADFAFLSLRDAAFDLSDRGVEGRAAPGPVDVFLFTDRGAYRAGEVIHATALARDPRAQALPEVPLIAVLHRPDGVEYSRQISERGQIGGHVFSLPVAATAPRGTWRLSILADPDGKPLASQQVLVEDFLPERIDFTQKVADAGQLRPGGILQLSINARYLFGAPGSDLSIEGEVRLRAAEGLAGWPGYRFGRHDDRLPPQSRFFSGQTTDGAGLAEIDLSLPQLETLGQPLLAEVITRLSDGSARPVERRRELPVPASEPLIGIKPLFEDVVPDGQDARFQLIAIPGPEEAATLKATWTLNRIETRYQWYQLYGNWNWEPTTQRTRVATGEITLGRDPVELTQPVEWGEYELVVEHEGQSYVASSSLFHAGWYVPADGADTPDRLDVSLDRESYQPGDAARLRLNARNGGMAMISVVSDRLISRQLIEVSAGETLIPLTVTEEWGSGAYVTAALVQPLQGKADQTPVRALGVVHAVVERPGQKLAVSINVPDVARPRTTQLTRVTVEGAQAGEDVWLTVAAVDLGILNLTGFRSPDPVGYFYGQRRLGVELRDLYGRLIETGNGALGVVRSGGDAGSGMQMQSPPPTQDLMAVFSGPLKVAADGTVDVPIDLPPFNGTVRLMAVAWTQSAVGQAEQDMLVRDPIVVSASAPRFLAPGDQSRILIDLTHADGPSGEVSVSARVLGDGLALGNLPSRVVLAEQGSQSLILPVAASAVGDPEIELALTGPDGATVVQRLRMPVRANDPEVAMTRRFVLAGGDSFDFSSDVFSGLRPGTARAMLSSGPLARFDVPGGLNSLDRYPYGCTEQVTSRALPLLYLSSVAQAAGVAQGDGVATQIDQAIEEVLTRQASNGGFGLWRAESGDFWLDAYVTDFLSRARSTGHAVPEKRMQQALDNLRNRVNYAADFDNGGEALAYGLLVLAREGEAAMGDLRYYADVKAEAFATPLAVAQLGAALAAYGDQRRADSLFRQAGDMLRTQTPDVTLWRADYGSALRDRAGVLALVTEARSDVLSTDRLAQSLAPDGRSLSTQESAWTLMAAQALVNRAEDSGLLVNGQPVDGPFVEVRDGGNAALPMSLSAASGRQIDITLTTIGVPEVPAPVGGTGYSIERSYYTLDGVPIEYAEHAVGDRFVTVLRIVPFEPVGARLMINDPLAAGVEIDNPSLLRSGDLSGLDWLELSTAQHTEFRSDRFLAAVDLRRGDRGDRAGIITLAYVARAVTPGMFHHPAASVEDMYRPEFRARTATGRLLIR</sequence>
<evidence type="ECO:0000259" key="6">
    <source>
        <dbReference type="SMART" id="SM01359"/>
    </source>
</evidence>
<evidence type="ECO:0000313" key="8">
    <source>
        <dbReference type="EMBL" id="CRL12195.1"/>
    </source>
</evidence>
<keyword evidence="4" id="KW-1015">Disulfide bond</keyword>
<dbReference type="STRING" id="481446.NIT7645_01792"/>
<dbReference type="InterPro" id="IPR049120">
    <property type="entry name" value="A2M_bMG2"/>
</dbReference>
<dbReference type="InterPro" id="IPR002890">
    <property type="entry name" value="MG2"/>
</dbReference>
<evidence type="ECO:0000256" key="2">
    <source>
        <dbReference type="ARBA" id="ARBA00022729"/>
    </source>
</evidence>
<dbReference type="InterPro" id="IPR008930">
    <property type="entry name" value="Terpenoid_cyclase/PrenylTrfase"/>
</dbReference>
<dbReference type="Pfam" id="PF07678">
    <property type="entry name" value="TED_complement"/>
    <property type="match status" value="1"/>
</dbReference>
<accession>A0A0H5DIZ8</accession>
<dbReference type="GO" id="GO:0004866">
    <property type="term" value="F:endopeptidase inhibitor activity"/>
    <property type="evidence" value="ECO:0007669"/>
    <property type="project" value="InterPro"/>
</dbReference>
<dbReference type="CDD" id="cd02891">
    <property type="entry name" value="A2M_like"/>
    <property type="match status" value="1"/>
</dbReference>
<organism evidence="8 9">
    <name type="scientific">Phaeobacter italicus</name>
    <dbReference type="NCBI Taxonomy" id="481446"/>
    <lineage>
        <taxon>Bacteria</taxon>
        <taxon>Pseudomonadati</taxon>
        <taxon>Pseudomonadota</taxon>
        <taxon>Alphaproteobacteria</taxon>
        <taxon>Rhodobacterales</taxon>
        <taxon>Roseobacteraceae</taxon>
        <taxon>Phaeobacter</taxon>
    </lineage>
</organism>
<name>A0A0H5DIZ8_9RHOB</name>
<keyword evidence="3" id="KW-0677">Repeat</keyword>
<dbReference type="Gene3D" id="2.60.40.1930">
    <property type="match status" value="1"/>
</dbReference>
<dbReference type="SMART" id="SM01359">
    <property type="entry name" value="A2M_N_2"/>
    <property type="match status" value="1"/>
</dbReference>
<keyword evidence="9" id="KW-1185">Reference proteome</keyword>
<dbReference type="GO" id="GO:0005615">
    <property type="term" value="C:extracellular space"/>
    <property type="evidence" value="ECO:0007669"/>
    <property type="project" value="InterPro"/>
</dbReference>
<dbReference type="InterPro" id="IPR041246">
    <property type="entry name" value="Bact_MG10"/>
</dbReference>
<dbReference type="SMART" id="SM01360">
    <property type="entry name" value="A2M"/>
    <property type="match status" value="1"/>
</dbReference>
<evidence type="ECO:0008006" key="10">
    <source>
        <dbReference type="Google" id="ProtNLM"/>
    </source>
</evidence>
<proteinExistence type="inferred from homology"/>
<evidence type="ECO:0000256" key="5">
    <source>
        <dbReference type="SAM" id="SignalP"/>
    </source>
</evidence>
<dbReference type="InterPro" id="IPR021868">
    <property type="entry name" value="Alpha_2_Macroglob_MG3"/>
</dbReference>
<keyword evidence="2 5" id="KW-0732">Signal</keyword>
<dbReference type="Pfam" id="PF17972">
    <property type="entry name" value="bMG5"/>
    <property type="match status" value="1"/>
</dbReference>
<feature type="signal peptide" evidence="5">
    <location>
        <begin position="1"/>
        <end position="23"/>
    </location>
</feature>
<dbReference type="Pfam" id="PF00207">
    <property type="entry name" value="A2M"/>
    <property type="match status" value="1"/>
</dbReference>
<dbReference type="Pfam" id="PF11974">
    <property type="entry name" value="bMG3"/>
    <property type="match status" value="1"/>
</dbReference>
<dbReference type="InterPro" id="IPR041203">
    <property type="entry name" value="Bact_A2M_MG5"/>
</dbReference>
<dbReference type="Pfam" id="PF07703">
    <property type="entry name" value="A2M_BRD"/>
    <property type="match status" value="1"/>
</dbReference>
<evidence type="ECO:0000256" key="1">
    <source>
        <dbReference type="ARBA" id="ARBA00010556"/>
    </source>
</evidence>
<dbReference type="PIRSF" id="PIRSF038980">
    <property type="entry name" value="A2M_bac"/>
    <property type="match status" value="1"/>
</dbReference>
<gene>
    <name evidence="8" type="ORF">NIT7321_03067</name>
</gene>
<evidence type="ECO:0000259" key="7">
    <source>
        <dbReference type="SMART" id="SM01360"/>
    </source>
</evidence>
<evidence type="ECO:0000313" key="9">
    <source>
        <dbReference type="Proteomes" id="UP000043764"/>
    </source>
</evidence>
<evidence type="ECO:0000256" key="4">
    <source>
        <dbReference type="ARBA" id="ARBA00023157"/>
    </source>
</evidence>
<feature type="chain" id="PRO_5005217623" description="PAN domain protein" evidence="5">
    <location>
        <begin position="24"/>
        <end position="1826"/>
    </location>
</feature>
<dbReference type="SUPFAM" id="SSF48239">
    <property type="entry name" value="Terpenoid cyclases/Protein prenyltransferases"/>
    <property type="match status" value="1"/>
</dbReference>
<dbReference type="Pfam" id="PF17973">
    <property type="entry name" value="bMG10"/>
    <property type="match status" value="1"/>
</dbReference>
<dbReference type="CDD" id="cd01100">
    <property type="entry name" value="APPLE_Factor_XI_like"/>
    <property type="match status" value="1"/>
</dbReference>
<protein>
    <recommendedName>
        <fullName evidence="10">PAN domain protein</fullName>
    </recommendedName>
</protein>
<dbReference type="InterPro" id="IPR000177">
    <property type="entry name" value="Apple"/>
</dbReference>
<dbReference type="PANTHER" id="PTHR40094">
    <property type="entry name" value="ALPHA-2-MACROGLOBULIN HOMOLOG"/>
    <property type="match status" value="1"/>
</dbReference>
<dbReference type="Proteomes" id="UP000043764">
    <property type="component" value="Unassembled WGS sequence"/>
</dbReference>
<comment type="similarity">
    <text evidence="1">Belongs to the protease inhibitor I39 (alpha-2-macroglobulin) family. Bacterial alpha-2-macroglobulin subfamily.</text>
</comment>
<dbReference type="PANTHER" id="PTHR40094:SF1">
    <property type="entry name" value="UBIQUITIN DOMAIN-CONTAINING PROTEIN"/>
    <property type="match status" value="1"/>
</dbReference>
<dbReference type="Pfam" id="PF01835">
    <property type="entry name" value="MG2"/>
    <property type="match status" value="1"/>
</dbReference>
<evidence type="ECO:0000256" key="3">
    <source>
        <dbReference type="ARBA" id="ARBA00022737"/>
    </source>
</evidence>
<dbReference type="InterPro" id="IPR011626">
    <property type="entry name" value="Alpha-macroglobulin_TED"/>
</dbReference>
<dbReference type="InterPro" id="IPR047565">
    <property type="entry name" value="Alpha-macroglob_thiol-ester_cl"/>
</dbReference>
<feature type="domain" description="Alpha-2-macroglobulin" evidence="7">
    <location>
        <begin position="1168"/>
        <end position="1256"/>
    </location>
</feature>